<evidence type="ECO:0000256" key="4">
    <source>
        <dbReference type="ARBA" id="ARBA00011648"/>
    </source>
</evidence>
<comment type="subcellular location">
    <subcellularLocation>
        <location evidence="2 12">Cell membrane</location>
        <topology evidence="2 12">Peripheral membrane protein</topology>
    </subcellularLocation>
</comment>
<dbReference type="GO" id="GO:0046933">
    <property type="term" value="F:proton-transporting ATP synthase activity, rotational mechanism"/>
    <property type="evidence" value="ECO:0007669"/>
    <property type="project" value="UniProtKB-UniRule"/>
</dbReference>
<evidence type="ECO:0000256" key="11">
    <source>
        <dbReference type="ARBA" id="ARBA00023310"/>
    </source>
</evidence>
<dbReference type="InterPro" id="IPR001469">
    <property type="entry name" value="ATP_synth_F1_dsu/esu"/>
</dbReference>
<sequence length="132" mass="14180">MEGLRLDIVTPDKVVLQEEVDYVGASGVDGEFGVMPGHAAMLSALRIGDLYYRKGGVTGWVFVSGGFAQVADNKVTILAEAAELAADIDVDRAEQAKARAEARLADPQPDTDVTRAELALARAIERIRIARR</sequence>
<keyword evidence="7 12" id="KW-0375">Hydrogen ion transport</keyword>
<comment type="function">
    <text evidence="1 12">Produces ATP from ADP in the presence of a proton gradient across the membrane.</text>
</comment>
<dbReference type="HAMAP" id="MF_00530">
    <property type="entry name" value="ATP_synth_epsil_bac"/>
    <property type="match status" value="1"/>
</dbReference>
<feature type="domain" description="ATP synthase epsilon subunit C-terminal" evidence="14">
    <location>
        <begin position="87"/>
        <end position="130"/>
    </location>
</feature>
<dbReference type="EMBL" id="DYZA01000132">
    <property type="protein sequence ID" value="HJD97306.1"/>
    <property type="molecule type" value="Genomic_DNA"/>
</dbReference>
<dbReference type="PANTHER" id="PTHR13822:SF10">
    <property type="entry name" value="ATP SYNTHASE EPSILON CHAIN, CHLOROPLASTIC"/>
    <property type="match status" value="1"/>
</dbReference>
<evidence type="ECO:0000256" key="6">
    <source>
        <dbReference type="ARBA" id="ARBA00022475"/>
    </source>
</evidence>
<evidence type="ECO:0000313" key="17">
    <source>
        <dbReference type="Proteomes" id="UP000698963"/>
    </source>
</evidence>
<keyword evidence="9 12" id="KW-0472">Membrane</keyword>
<dbReference type="InterPro" id="IPR020546">
    <property type="entry name" value="ATP_synth_F1_dsu/esu_N"/>
</dbReference>
<dbReference type="Gene3D" id="1.20.5.440">
    <property type="entry name" value="ATP synthase delta/epsilon subunit, C-terminal domain"/>
    <property type="match status" value="1"/>
</dbReference>
<keyword evidence="5 12" id="KW-0813">Transport</keyword>
<evidence type="ECO:0000256" key="12">
    <source>
        <dbReference type="HAMAP-Rule" id="MF_00530"/>
    </source>
</evidence>
<dbReference type="GO" id="GO:0045259">
    <property type="term" value="C:proton-transporting ATP synthase complex"/>
    <property type="evidence" value="ECO:0007669"/>
    <property type="project" value="UniProtKB-KW"/>
</dbReference>
<evidence type="ECO:0000256" key="2">
    <source>
        <dbReference type="ARBA" id="ARBA00004202"/>
    </source>
</evidence>
<dbReference type="NCBIfam" id="NF009980">
    <property type="entry name" value="PRK13446.1"/>
    <property type="match status" value="1"/>
</dbReference>
<organism evidence="16 17">
    <name type="scientific">Mailhella massiliensis</name>
    <dbReference type="NCBI Taxonomy" id="1903261"/>
    <lineage>
        <taxon>Bacteria</taxon>
        <taxon>Pseudomonadati</taxon>
        <taxon>Thermodesulfobacteriota</taxon>
        <taxon>Desulfovibrionia</taxon>
        <taxon>Desulfovibrionales</taxon>
        <taxon>Desulfovibrionaceae</taxon>
        <taxon>Mailhella</taxon>
    </lineage>
</organism>
<dbReference type="InterPro" id="IPR020547">
    <property type="entry name" value="ATP_synth_F1_esu_C"/>
</dbReference>
<keyword evidence="11 12" id="KW-0066">ATP synthesis</keyword>
<evidence type="ECO:0000259" key="14">
    <source>
        <dbReference type="Pfam" id="PF00401"/>
    </source>
</evidence>
<evidence type="ECO:0000256" key="3">
    <source>
        <dbReference type="ARBA" id="ARBA00005712"/>
    </source>
</evidence>
<dbReference type="Pfam" id="PF02823">
    <property type="entry name" value="ATP-synt_DE_N"/>
    <property type="match status" value="1"/>
</dbReference>
<reference evidence="16" key="1">
    <citation type="journal article" date="2021" name="PeerJ">
        <title>Extensive microbial diversity within the chicken gut microbiome revealed by metagenomics and culture.</title>
        <authorList>
            <person name="Gilroy R."/>
            <person name="Ravi A."/>
            <person name="Getino M."/>
            <person name="Pursley I."/>
            <person name="Horton D.L."/>
            <person name="Alikhan N.F."/>
            <person name="Baker D."/>
            <person name="Gharbi K."/>
            <person name="Hall N."/>
            <person name="Watson M."/>
            <person name="Adriaenssens E.M."/>
            <person name="Foster-Nyarko E."/>
            <person name="Jarju S."/>
            <person name="Secka A."/>
            <person name="Antonio M."/>
            <person name="Oren A."/>
            <person name="Chaudhuri R.R."/>
            <person name="La Ragione R."/>
            <person name="Hildebrand F."/>
            <person name="Pallen M.J."/>
        </authorList>
    </citation>
    <scope>NUCLEOTIDE SEQUENCE</scope>
    <source>
        <strain evidence="16">ChiGjej2B2-19336</strain>
    </source>
</reference>
<dbReference type="CDD" id="cd12152">
    <property type="entry name" value="F1-ATPase_delta"/>
    <property type="match status" value="1"/>
</dbReference>
<evidence type="ECO:0000256" key="7">
    <source>
        <dbReference type="ARBA" id="ARBA00022781"/>
    </source>
</evidence>
<evidence type="ECO:0000256" key="8">
    <source>
        <dbReference type="ARBA" id="ARBA00023065"/>
    </source>
</evidence>
<dbReference type="FunFam" id="1.20.5.440:FF:000001">
    <property type="entry name" value="ATP synthase epsilon chain"/>
    <property type="match status" value="1"/>
</dbReference>
<evidence type="ECO:0000256" key="10">
    <source>
        <dbReference type="ARBA" id="ARBA00023196"/>
    </source>
</evidence>
<keyword evidence="8 12" id="KW-0406">Ion transport</keyword>
<keyword evidence="10 12" id="KW-0139">CF(1)</keyword>
<protein>
    <recommendedName>
        <fullName evidence="12">ATP synthase epsilon chain</fullName>
    </recommendedName>
    <alternativeName>
        <fullName evidence="12">ATP synthase F1 sector epsilon subunit</fullName>
    </alternativeName>
    <alternativeName>
        <fullName evidence="12">F-ATPase epsilon subunit</fullName>
    </alternativeName>
</protein>
<accession>A0A921AWQ1</accession>
<gene>
    <name evidence="12" type="primary">atpC</name>
    <name evidence="16" type="ORF">K8W16_06650</name>
</gene>
<evidence type="ECO:0000256" key="9">
    <source>
        <dbReference type="ARBA" id="ARBA00023136"/>
    </source>
</evidence>
<dbReference type="RefSeq" id="WP_304122300.1">
    <property type="nucleotide sequence ID" value="NZ_DYZA01000132.1"/>
</dbReference>
<feature type="domain" description="ATP synthase F1 complex delta/epsilon subunit N-terminal" evidence="15">
    <location>
        <begin position="4"/>
        <end position="82"/>
    </location>
</feature>
<dbReference type="GO" id="GO:0005524">
    <property type="term" value="F:ATP binding"/>
    <property type="evidence" value="ECO:0007669"/>
    <property type="project" value="UniProtKB-UniRule"/>
</dbReference>
<dbReference type="SUPFAM" id="SSF51344">
    <property type="entry name" value="Epsilon subunit of F1F0-ATP synthase N-terminal domain"/>
    <property type="match status" value="1"/>
</dbReference>
<dbReference type="SUPFAM" id="SSF46604">
    <property type="entry name" value="Epsilon subunit of F1F0-ATP synthase C-terminal domain"/>
    <property type="match status" value="1"/>
</dbReference>
<dbReference type="PANTHER" id="PTHR13822">
    <property type="entry name" value="ATP SYNTHASE DELTA/EPSILON CHAIN"/>
    <property type="match status" value="1"/>
</dbReference>
<evidence type="ECO:0000256" key="1">
    <source>
        <dbReference type="ARBA" id="ARBA00003543"/>
    </source>
</evidence>
<comment type="caution">
    <text evidence="16">The sequence shown here is derived from an EMBL/GenBank/DDBJ whole genome shotgun (WGS) entry which is preliminary data.</text>
</comment>
<evidence type="ECO:0000313" key="16">
    <source>
        <dbReference type="EMBL" id="HJD97306.1"/>
    </source>
</evidence>
<dbReference type="NCBIfam" id="TIGR01216">
    <property type="entry name" value="ATP_synt_epsi"/>
    <property type="match status" value="1"/>
</dbReference>
<evidence type="ECO:0000259" key="15">
    <source>
        <dbReference type="Pfam" id="PF02823"/>
    </source>
</evidence>
<proteinExistence type="inferred from homology"/>
<dbReference type="Proteomes" id="UP000698963">
    <property type="component" value="Unassembled WGS sequence"/>
</dbReference>
<comment type="subunit">
    <text evidence="4 12 13">F-type ATPases have 2 components, CF(1) - the catalytic core - and CF(0) - the membrane proton channel. CF(1) has five subunits: alpha(3), beta(3), gamma(1), delta(1), epsilon(1). CF(0) has three main subunits: a, b and c.</text>
</comment>
<dbReference type="Pfam" id="PF00401">
    <property type="entry name" value="ATP-synt_DE"/>
    <property type="match status" value="1"/>
</dbReference>
<dbReference type="InterPro" id="IPR036771">
    <property type="entry name" value="ATPsynth_dsu/esu_N"/>
</dbReference>
<dbReference type="AlphaFoldDB" id="A0A921AWQ1"/>
<dbReference type="Gene3D" id="2.60.15.10">
    <property type="entry name" value="F0F1 ATP synthase delta/epsilon subunit, N-terminal"/>
    <property type="match status" value="1"/>
</dbReference>
<evidence type="ECO:0000256" key="13">
    <source>
        <dbReference type="RuleBase" id="RU003656"/>
    </source>
</evidence>
<comment type="similarity">
    <text evidence="3 12 13">Belongs to the ATPase epsilon chain family.</text>
</comment>
<reference evidence="16" key="2">
    <citation type="submission" date="2021-09" db="EMBL/GenBank/DDBJ databases">
        <authorList>
            <person name="Gilroy R."/>
        </authorList>
    </citation>
    <scope>NUCLEOTIDE SEQUENCE</scope>
    <source>
        <strain evidence="16">ChiGjej2B2-19336</strain>
    </source>
</reference>
<dbReference type="NCBIfam" id="NF001846">
    <property type="entry name" value="PRK00571.1-3"/>
    <property type="match status" value="1"/>
</dbReference>
<keyword evidence="6 12" id="KW-1003">Cell membrane</keyword>
<dbReference type="GO" id="GO:0005886">
    <property type="term" value="C:plasma membrane"/>
    <property type="evidence" value="ECO:0007669"/>
    <property type="project" value="UniProtKB-SubCell"/>
</dbReference>
<dbReference type="InterPro" id="IPR036794">
    <property type="entry name" value="ATP_F1_dsu/esu_C_sf"/>
</dbReference>
<evidence type="ECO:0000256" key="5">
    <source>
        <dbReference type="ARBA" id="ARBA00022448"/>
    </source>
</evidence>
<name>A0A921AWQ1_9BACT</name>